<accession>A0A6A4VQI3</accession>
<name>A0A6A4VQI3_AMPAM</name>
<dbReference type="Gene3D" id="3.30.420.10">
    <property type="entry name" value="Ribonuclease H-like superfamily/Ribonuclease H"/>
    <property type="match status" value="2"/>
</dbReference>
<comment type="caution">
    <text evidence="2">The sequence shown here is derived from an EMBL/GenBank/DDBJ whole genome shotgun (WGS) entry which is preliminary data.</text>
</comment>
<dbReference type="GO" id="GO:0003676">
    <property type="term" value="F:nucleic acid binding"/>
    <property type="evidence" value="ECO:0007669"/>
    <property type="project" value="InterPro"/>
</dbReference>
<sequence>MPCLDAVDTWLRRWKVTPSVTKCTATLFTLDLRESGGKVKPHLTLRGEELPYSRNPTFLGIKFDPQLTFADHIDDLKAKMSRRRRCLQALAGKTWGSHRRTIRAAYIGYIRALFDYGAAVFGTYAAPSLAGTEYQRVIRLPPSDPGKSLFRKEVQPRLQHRAYKAWQRTCDDATAAGRPPPKPPDETAALPQRPCLRRVGKWLAEEAGIEELPVEPMAFYSCDPPWLGHRGGITFRVDLPVATRRSDPPAVRREAALRAIAELPHPDVTIWSDGSARGGTEQGGAGALIQFHHLNREETVRAPAGAVCSSLRAELTAMREALAAVAGLEDGELASTKLLNTLAENGTETVLQWVPGHAGLDGNETADRLAGEATAGDQDSAPIDLSSARAAVTRHVRELSRRRATAAHPHPDPTPGHDSLARWGSVTLSQLRTGTSPLTRDTLHKIGLAADDKCPACGETDSVAHLLTDCPAYEAARRRRWGVDPRLVDVLGGPAAKVVAFIEGVGADRAAARPACAAALLGGLARPWTT</sequence>
<evidence type="ECO:0000313" key="2">
    <source>
        <dbReference type="EMBL" id="KAF0291501.1"/>
    </source>
</evidence>
<protein>
    <submittedName>
        <fullName evidence="2">Uncharacterized protein</fullName>
    </submittedName>
</protein>
<gene>
    <name evidence="2" type="ORF">FJT64_001100</name>
</gene>
<keyword evidence="3" id="KW-1185">Reference proteome</keyword>
<dbReference type="AlphaFoldDB" id="A0A6A4VQI3"/>
<dbReference type="EMBL" id="VIIS01001875">
    <property type="protein sequence ID" value="KAF0291501.1"/>
    <property type="molecule type" value="Genomic_DNA"/>
</dbReference>
<dbReference type="InterPro" id="IPR012337">
    <property type="entry name" value="RNaseH-like_sf"/>
</dbReference>
<dbReference type="OrthoDB" id="6369833at2759"/>
<dbReference type="InterPro" id="IPR036397">
    <property type="entry name" value="RNaseH_sf"/>
</dbReference>
<proteinExistence type="predicted"/>
<evidence type="ECO:0000313" key="3">
    <source>
        <dbReference type="Proteomes" id="UP000440578"/>
    </source>
</evidence>
<feature type="region of interest" description="Disordered" evidence="1">
    <location>
        <begin position="392"/>
        <end position="422"/>
    </location>
</feature>
<evidence type="ECO:0000256" key="1">
    <source>
        <dbReference type="SAM" id="MobiDB-lite"/>
    </source>
</evidence>
<reference evidence="2 3" key="1">
    <citation type="submission" date="2019-07" db="EMBL/GenBank/DDBJ databases">
        <title>Draft genome assembly of a fouling barnacle, Amphibalanus amphitrite (Darwin, 1854): The first reference genome for Thecostraca.</title>
        <authorList>
            <person name="Kim W."/>
        </authorList>
    </citation>
    <scope>NUCLEOTIDE SEQUENCE [LARGE SCALE GENOMIC DNA]</scope>
    <source>
        <strain evidence="2">SNU_AA5</strain>
        <tissue evidence="2">Soma without cirri and trophi</tissue>
    </source>
</reference>
<organism evidence="2 3">
    <name type="scientific">Amphibalanus amphitrite</name>
    <name type="common">Striped barnacle</name>
    <name type="synonym">Balanus amphitrite</name>
    <dbReference type="NCBI Taxonomy" id="1232801"/>
    <lineage>
        <taxon>Eukaryota</taxon>
        <taxon>Metazoa</taxon>
        <taxon>Ecdysozoa</taxon>
        <taxon>Arthropoda</taxon>
        <taxon>Crustacea</taxon>
        <taxon>Multicrustacea</taxon>
        <taxon>Cirripedia</taxon>
        <taxon>Thoracica</taxon>
        <taxon>Thoracicalcarea</taxon>
        <taxon>Balanomorpha</taxon>
        <taxon>Balanoidea</taxon>
        <taxon>Balanidae</taxon>
        <taxon>Amphibalaninae</taxon>
        <taxon>Amphibalanus</taxon>
    </lineage>
</organism>
<dbReference type="SUPFAM" id="SSF53098">
    <property type="entry name" value="Ribonuclease H-like"/>
    <property type="match status" value="1"/>
</dbReference>
<dbReference type="Proteomes" id="UP000440578">
    <property type="component" value="Unassembled WGS sequence"/>
</dbReference>